<dbReference type="GO" id="GO:0004519">
    <property type="term" value="F:endonuclease activity"/>
    <property type="evidence" value="ECO:0007669"/>
    <property type="project" value="UniProtKB-KW"/>
</dbReference>
<dbReference type="Gene3D" id="1.10.30.50">
    <property type="match status" value="1"/>
</dbReference>
<keyword evidence="2" id="KW-0255">Endonuclease</keyword>
<sequence length="265" mass="30586">MEELNPNRIIFNTAKKVYEGNLSKNDGINSLVRDLNMNRGSAQMIIVQIFPKLLDGDQFTRTLSVDLFNSFLRFILEDYGAERLKKSLSALKMHIDYIKEKGDAKIKLRKIYQRYLDDLSINDEPSIIDEIEQSEIANHLKDKSKSDLINELKNSENNSSEKVTVNHKSYKRNNKIVALIKILRDFKCQICGQFILKKDGSRYIEAAHIVPKHKQGNENPENIILLCPNHHKEFDLGNCEITKRTDEEIEFTLNGNQHLISLAID</sequence>
<dbReference type="CDD" id="cd00085">
    <property type="entry name" value="HNHc"/>
    <property type="match status" value="1"/>
</dbReference>
<accession>A0ABS9J276</accession>
<evidence type="ECO:0000259" key="1">
    <source>
        <dbReference type="SMART" id="SM00507"/>
    </source>
</evidence>
<dbReference type="RefSeq" id="WP_236958477.1">
    <property type="nucleotide sequence ID" value="NZ_JAETXX010000003.1"/>
</dbReference>
<gene>
    <name evidence="2" type="ORF">JM658_06680</name>
</gene>
<evidence type="ECO:0000313" key="2">
    <source>
        <dbReference type="EMBL" id="MCF8714514.1"/>
    </source>
</evidence>
<dbReference type="InterPro" id="IPR003615">
    <property type="entry name" value="HNH_nuc"/>
</dbReference>
<dbReference type="SMART" id="SM00507">
    <property type="entry name" value="HNHc"/>
    <property type="match status" value="1"/>
</dbReference>
<dbReference type="Proteomes" id="UP000829517">
    <property type="component" value="Unassembled WGS sequence"/>
</dbReference>
<protein>
    <submittedName>
        <fullName evidence="2">HNH endonuclease</fullName>
    </submittedName>
</protein>
<name>A0ABS9J276_9FLAO</name>
<keyword evidence="3" id="KW-1185">Reference proteome</keyword>
<reference evidence="2 3" key="1">
    <citation type="submission" date="2021-01" db="EMBL/GenBank/DDBJ databases">
        <title>Genome sequencing of Joostella atrarenae M1-2 (= KCTC 23194).</title>
        <authorList>
            <person name="Zakaria M.R."/>
            <person name="Lam M.Q."/>
            <person name="Chong C.S."/>
        </authorList>
    </citation>
    <scope>NUCLEOTIDE SEQUENCE [LARGE SCALE GENOMIC DNA]</scope>
    <source>
        <strain evidence="2 3">M1-2</strain>
    </source>
</reference>
<feature type="domain" description="HNH nuclease" evidence="1">
    <location>
        <begin position="176"/>
        <end position="232"/>
    </location>
</feature>
<keyword evidence="2" id="KW-0540">Nuclease</keyword>
<dbReference type="EMBL" id="JAETXX010000003">
    <property type="protein sequence ID" value="MCF8714514.1"/>
    <property type="molecule type" value="Genomic_DNA"/>
</dbReference>
<keyword evidence="2" id="KW-0378">Hydrolase</keyword>
<proteinExistence type="predicted"/>
<evidence type="ECO:0000313" key="3">
    <source>
        <dbReference type="Proteomes" id="UP000829517"/>
    </source>
</evidence>
<dbReference type="Pfam" id="PF13391">
    <property type="entry name" value="HNH_2"/>
    <property type="match status" value="1"/>
</dbReference>
<organism evidence="2 3">
    <name type="scientific">Joostella atrarenae</name>
    <dbReference type="NCBI Taxonomy" id="679257"/>
    <lineage>
        <taxon>Bacteria</taxon>
        <taxon>Pseudomonadati</taxon>
        <taxon>Bacteroidota</taxon>
        <taxon>Flavobacteriia</taxon>
        <taxon>Flavobacteriales</taxon>
        <taxon>Flavobacteriaceae</taxon>
        <taxon>Joostella</taxon>
    </lineage>
</organism>
<comment type="caution">
    <text evidence="2">The sequence shown here is derived from an EMBL/GenBank/DDBJ whole genome shotgun (WGS) entry which is preliminary data.</text>
</comment>